<keyword evidence="2" id="KW-0472">Membrane</keyword>
<gene>
    <name evidence="3" type="ORF">D9619_001119</name>
</gene>
<feature type="compositionally biased region" description="Low complexity" evidence="1">
    <location>
        <begin position="11"/>
        <end position="22"/>
    </location>
</feature>
<accession>A0A8H5BFW2</accession>
<name>A0A8H5BFW2_9AGAR</name>
<reference evidence="3 4" key="1">
    <citation type="journal article" date="2020" name="ISME J.">
        <title>Uncovering the hidden diversity of litter-decomposition mechanisms in mushroom-forming fungi.</title>
        <authorList>
            <person name="Floudas D."/>
            <person name="Bentzer J."/>
            <person name="Ahren D."/>
            <person name="Johansson T."/>
            <person name="Persson P."/>
            <person name="Tunlid A."/>
        </authorList>
    </citation>
    <scope>NUCLEOTIDE SEQUENCE [LARGE SCALE GENOMIC DNA]</scope>
    <source>
        <strain evidence="3 4">CBS 101986</strain>
    </source>
</reference>
<feature type="region of interest" description="Disordered" evidence="1">
    <location>
        <begin position="1"/>
        <end position="26"/>
    </location>
</feature>
<dbReference type="EMBL" id="JAACJJ010000028">
    <property type="protein sequence ID" value="KAF5322577.1"/>
    <property type="molecule type" value="Genomic_DNA"/>
</dbReference>
<protein>
    <submittedName>
        <fullName evidence="3">Uncharacterized protein</fullName>
    </submittedName>
</protein>
<feature type="compositionally biased region" description="Polar residues" evidence="1">
    <location>
        <begin position="57"/>
        <end position="69"/>
    </location>
</feature>
<comment type="caution">
    <text evidence="3">The sequence shown here is derived from an EMBL/GenBank/DDBJ whole genome shotgun (WGS) entry which is preliminary data.</text>
</comment>
<feature type="compositionally biased region" description="Low complexity" evidence="1">
    <location>
        <begin position="43"/>
        <end position="56"/>
    </location>
</feature>
<feature type="region of interest" description="Disordered" evidence="1">
    <location>
        <begin position="41"/>
        <end position="88"/>
    </location>
</feature>
<evidence type="ECO:0000256" key="2">
    <source>
        <dbReference type="SAM" id="Phobius"/>
    </source>
</evidence>
<evidence type="ECO:0000313" key="3">
    <source>
        <dbReference type="EMBL" id="KAF5322577.1"/>
    </source>
</evidence>
<feature type="transmembrane region" description="Helical" evidence="2">
    <location>
        <begin position="204"/>
        <end position="228"/>
    </location>
</feature>
<keyword evidence="2" id="KW-0812">Transmembrane</keyword>
<evidence type="ECO:0000256" key="1">
    <source>
        <dbReference type="SAM" id="MobiDB-lite"/>
    </source>
</evidence>
<dbReference type="AlphaFoldDB" id="A0A8H5BFW2"/>
<dbReference type="OrthoDB" id="2103793at2759"/>
<dbReference type="Proteomes" id="UP000567179">
    <property type="component" value="Unassembled WGS sequence"/>
</dbReference>
<feature type="transmembrane region" description="Helical" evidence="2">
    <location>
        <begin position="271"/>
        <end position="289"/>
    </location>
</feature>
<evidence type="ECO:0000313" key="4">
    <source>
        <dbReference type="Proteomes" id="UP000567179"/>
    </source>
</evidence>
<organism evidence="3 4">
    <name type="scientific">Psilocybe cf. subviscida</name>
    <dbReference type="NCBI Taxonomy" id="2480587"/>
    <lineage>
        <taxon>Eukaryota</taxon>
        <taxon>Fungi</taxon>
        <taxon>Dikarya</taxon>
        <taxon>Basidiomycota</taxon>
        <taxon>Agaricomycotina</taxon>
        <taxon>Agaricomycetes</taxon>
        <taxon>Agaricomycetidae</taxon>
        <taxon>Agaricales</taxon>
        <taxon>Agaricineae</taxon>
        <taxon>Strophariaceae</taxon>
        <taxon>Psilocybe</taxon>
    </lineage>
</organism>
<sequence>MSDAATEIADSPSSTPISSSKSLGTWPSPLSHSISLDRFELDSIPSRPGSPSFSSPLIQSGDATASNEPTRFEFGPPLKSPSKSTMKNKERLEDVAKMLGPEIDMKKPHKFRTRSEYLLHQKLKAMMDEMASANDGASPQPSFDSLSSFLQSAGDHAFVDAALPRLDFMCLMALDPALAIARLKKRRRLITRIVLGGLFDRENMYYSGPYSLLYINVVVFMVILKFPWTKDHDLRARVVFHVGTAVIHAICGRWKHEVLDWRLRQLRRGNVIALALCAMMAGHLVQAYLQYTRLAEYRGGWQERWARQDERSL</sequence>
<keyword evidence="4" id="KW-1185">Reference proteome</keyword>
<keyword evidence="2" id="KW-1133">Transmembrane helix</keyword>
<proteinExistence type="predicted"/>